<dbReference type="STRING" id="457570.Nther_1134"/>
<reference evidence="1 2" key="1">
    <citation type="submission" date="2008-04" db="EMBL/GenBank/DDBJ databases">
        <title>Complete sequence of chromosome of Natranaerobius thermophilus JW/NM-WN-LF.</title>
        <authorList>
            <consortium name="US DOE Joint Genome Institute"/>
            <person name="Copeland A."/>
            <person name="Lucas S."/>
            <person name="Lapidus A."/>
            <person name="Glavina del Rio T."/>
            <person name="Dalin E."/>
            <person name="Tice H."/>
            <person name="Bruce D."/>
            <person name="Goodwin L."/>
            <person name="Pitluck S."/>
            <person name="Chertkov O."/>
            <person name="Brettin T."/>
            <person name="Detter J.C."/>
            <person name="Han C."/>
            <person name="Kuske C.R."/>
            <person name="Schmutz J."/>
            <person name="Larimer F."/>
            <person name="Land M."/>
            <person name="Hauser L."/>
            <person name="Kyrpides N."/>
            <person name="Lykidis A."/>
            <person name="Mesbah N.M."/>
            <person name="Wiegel J."/>
        </authorList>
    </citation>
    <scope>NUCLEOTIDE SEQUENCE [LARGE SCALE GENOMIC DNA]</scope>
    <source>
        <strain evidence="2">ATCC BAA-1301 / DSM 18059 / JW/NM-WN-LF</strain>
    </source>
</reference>
<dbReference type="AlphaFoldDB" id="B2A1H7"/>
<gene>
    <name evidence="1" type="ordered locus">Nther_1134</name>
</gene>
<proteinExistence type="predicted"/>
<reference evidence="1 2" key="2">
    <citation type="journal article" date="2011" name="J. Bacteriol.">
        <title>Complete genome sequence of the anaerobic, halophilic alkalithermophile Natranaerobius thermophilus JW/NM-WN-LF.</title>
        <authorList>
            <person name="Zhao B."/>
            <person name="Mesbah N.M."/>
            <person name="Dalin E."/>
            <person name="Goodwin L."/>
            <person name="Nolan M."/>
            <person name="Pitluck S."/>
            <person name="Chertkov O."/>
            <person name="Brettin T.S."/>
            <person name="Han J."/>
            <person name="Larimer F.W."/>
            <person name="Land M.L."/>
            <person name="Hauser L."/>
            <person name="Kyrpides N."/>
            <person name="Wiegel J."/>
        </authorList>
    </citation>
    <scope>NUCLEOTIDE SEQUENCE [LARGE SCALE GENOMIC DNA]</scope>
    <source>
        <strain evidence="2">ATCC BAA-1301 / DSM 18059 / JW/NM-WN-LF</strain>
    </source>
</reference>
<name>B2A1H7_NATTJ</name>
<evidence type="ECO:0000313" key="2">
    <source>
        <dbReference type="Proteomes" id="UP000001683"/>
    </source>
</evidence>
<dbReference type="EMBL" id="CP001034">
    <property type="protein sequence ID" value="ACB84717.1"/>
    <property type="molecule type" value="Genomic_DNA"/>
</dbReference>
<evidence type="ECO:0000313" key="1">
    <source>
        <dbReference type="EMBL" id="ACB84717.1"/>
    </source>
</evidence>
<dbReference type="InterPro" id="IPR036866">
    <property type="entry name" value="RibonucZ/Hydroxyglut_hydro"/>
</dbReference>
<accession>B2A1H7</accession>
<protein>
    <submittedName>
        <fullName evidence="1">Anaerobic nitric oxide reductase flavorubredoxin</fullName>
    </submittedName>
</protein>
<dbReference type="Gene3D" id="3.60.15.10">
    <property type="entry name" value="Ribonuclease Z/Hydroxyacylglutathione hydrolase-like"/>
    <property type="match status" value="1"/>
</dbReference>
<organism evidence="1 2">
    <name type="scientific">Natranaerobius thermophilus (strain ATCC BAA-1301 / DSM 18059 / JW/NM-WN-LF)</name>
    <dbReference type="NCBI Taxonomy" id="457570"/>
    <lineage>
        <taxon>Bacteria</taxon>
        <taxon>Bacillati</taxon>
        <taxon>Bacillota</taxon>
        <taxon>Clostridia</taxon>
        <taxon>Natranaerobiales</taxon>
        <taxon>Natranaerobiaceae</taxon>
        <taxon>Natranaerobius</taxon>
    </lineage>
</organism>
<dbReference type="KEGG" id="nth:Nther_1134"/>
<dbReference type="HOGENOM" id="CLU_3346287_0_0_9"/>
<dbReference type="InParanoid" id="B2A1H7"/>
<keyword evidence="2" id="KW-1185">Reference proteome</keyword>
<dbReference type="Proteomes" id="UP000001683">
    <property type="component" value="Chromosome"/>
</dbReference>
<sequence length="37" mass="4268">MNRKITESITWVGKIDWDLNTFHGQELRSGILYSSGN</sequence>